<name>A0A645H0H6_9ZZZZ</name>
<dbReference type="InterPro" id="IPR050724">
    <property type="entry name" value="Glu_Leu_Phe_Val_DH"/>
</dbReference>
<dbReference type="Gene3D" id="1.10.285.10">
    <property type="entry name" value="Glutamate Dehydrogenase, chain A, domain 3"/>
    <property type="match status" value="1"/>
</dbReference>
<dbReference type="EC" id="1.4.1.2" evidence="2"/>
<dbReference type="EMBL" id="VSSQ01084609">
    <property type="protein sequence ID" value="MPN32537.1"/>
    <property type="molecule type" value="Genomic_DNA"/>
</dbReference>
<dbReference type="InterPro" id="IPR006096">
    <property type="entry name" value="Glu/Leu/Phe/Val/Trp_DH_C"/>
</dbReference>
<dbReference type="PANTHER" id="PTHR43571:SF1">
    <property type="entry name" value="NADP-SPECIFIC GLUTAMATE DEHYDROGENASE 1-RELATED"/>
    <property type="match status" value="1"/>
</dbReference>
<comment type="caution">
    <text evidence="2">The sequence shown here is derived from an EMBL/GenBank/DDBJ whole genome shotgun (WGS) entry which is preliminary data.</text>
</comment>
<dbReference type="GO" id="GO:0005829">
    <property type="term" value="C:cytosol"/>
    <property type="evidence" value="ECO:0007669"/>
    <property type="project" value="TreeGrafter"/>
</dbReference>
<dbReference type="AlphaFoldDB" id="A0A645H0H6"/>
<organism evidence="2">
    <name type="scientific">bioreactor metagenome</name>
    <dbReference type="NCBI Taxonomy" id="1076179"/>
    <lineage>
        <taxon>unclassified sequences</taxon>
        <taxon>metagenomes</taxon>
        <taxon>ecological metagenomes</taxon>
    </lineage>
</organism>
<dbReference type="GO" id="GO:0004352">
    <property type="term" value="F:glutamate dehydrogenase (NAD+) activity"/>
    <property type="evidence" value="ECO:0007669"/>
    <property type="project" value="UniProtKB-EC"/>
</dbReference>
<dbReference type="SMART" id="SM00839">
    <property type="entry name" value="ELFV_dehydrog"/>
    <property type="match status" value="1"/>
</dbReference>
<accession>A0A645H0H6</accession>
<proteinExistence type="predicted"/>
<dbReference type="FunFam" id="1.10.285.10:FF:000001">
    <property type="entry name" value="Glutamate dehydrogenase"/>
    <property type="match status" value="1"/>
</dbReference>
<evidence type="ECO:0000313" key="2">
    <source>
        <dbReference type="EMBL" id="MPN32537.1"/>
    </source>
</evidence>
<protein>
    <submittedName>
        <fullName evidence="2">NAD-specific glutamate dehydrogenase</fullName>
        <ecNumber evidence="2">1.4.1.2</ecNumber>
    </submittedName>
</protein>
<dbReference type="GO" id="GO:0006537">
    <property type="term" value="P:glutamate biosynthetic process"/>
    <property type="evidence" value="ECO:0007669"/>
    <property type="project" value="TreeGrafter"/>
</dbReference>
<gene>
    <name evidence="2" type="primary">gdh_41</name>
    <name evidence="2" type="ORF">SDC9_180016</name>
</gene>
<dbReference type="GO" id="GO:0004354">
    <property type="term" value="F:glutamate dehydrogenase (NADP+) activity"/>
    <property type="evidence" value="ECO:0007669"/>
    <property type="project" value="TreeGrafter"/>
</dbReference>
<sequence>MSDSDGYIYDPNGVNTPEKWNYMVEMRNSGRNKVKDYADKFGVEFFPGEKPWGRKVDIIMPCAMQNDIRIEHAEQIVANGIKYICEGANMPCTNEAVNYFQEKGLIVGPSKAANAGGVSVSALEMAQNSMRFSWTEEEVDAKLKQIMFNIHKNAMDAAEKYGFGYNLVAGANLAGFDKVAKAMMAQGDY</sequence>
<feature type="domain" description="Glutamate/phenylalanine/leucine/valine/L-tryptophan dehydrogenase C-terminal" evidence="1">
    <location>
        <begin position="2"/>
        <end position="187"/>
    </location>
</feature>
<dbReference type="InterPro" id="IPR036291">
    <property type="entry name" value="NAD(P)-bd_dom_sf"/>
</dbReference>
<reference evidence="2" key="1">
    <citation type="submission" date="2019-08" db="EMBL/GenBank/DDBJ databases">
        <authorList>
            <person name="Kucharzyk K."/>
            <person name="Murdoch R.W."/>
            <person name="Higgins S."/>
            <person name="Loffler F."/>
        </authorList>
    </citation>
    <scope>NUCLEOTIDE SEQUENCE</scope>
</reference>
<keyword evidence="2" id="KW-0560">Oxidoreductase</keyword>
<evidence type="ECO:0000259" key="1">
    <source>
        <dbReference type="SMART" id="SM00839"/>
    </source>
</evidence>
<dbReference type="PANTHER" id="PTHR43571">
    <property type="entry name" value="NADP-SPECIFIC GLUTAMATE DEHYDROGENASE 1-RELATED"/>
    <property type="match status" value="1"/>
</dbReference>
<dbReference type="Gene3D" id="3.40.50.720">
    <property type="entry name" value="NAD(P)-binding Rossmann-like Domain"/>
    <property type="match status" value="1"/>
</dbReference>
<dbReference type="SUPFAM" id="SSF51735">
    <property type="entry name" value="NAD(P)-binding Rossmann-fold domains"/>
    <property type="match status" value="1"/>
</dbReference>
<dbReference type="Pfam" id="PF00208">
    <property type="entry name" value="ELFV_dehydrog"/>
    <property type="match status" value="1"/>
</dbReference>